<feature type="compositionally biased region" description="Acidic residues" evidence="1">
    <location>
        <begin position="432"/>
        <end position="451"/>
    </location>
</feature>
<dbReference type="AlphaFoldDB" id="H2KPB7"/>
<feature type="compositionally biased region" description="Low complexity" evidence="1">
    <location>
        <begin position="378"/>
        <end position="395"/>
    </location>
</feature>
<feature type="compositionally biased region" description="Acidic residues" evidence="1">
    <location>
        <begin position="250"/>
        <end position="259"/>
    </location>
</feature>
<keyword evidence="3" id="KW-1185">Reference proteome</keyword>
<evidence type="ECO:0000313" key="3">
    <source>
        <dbReference type="Proteomes" id="UP000008909"/>
    </source>
</evidence>
<name>H2KPB7_CLOSI</name>
<feature type="region of interest" description="Disordered" evidence="1">
    <location>
        <begin position="229"/>
        <end position="263"/>
    </location>
</feature>
<evidence type="ECO:0000313" key="2">
    <source>
        <dbReference type="EMBL" id="GAA28204.2"/>
    </source>
</evidence>
<reference key="2">
    <citation type="submission" date="2011-10" db="EMBL/GenBank/DDBJ databases">
        <title>The genome and transcriptome sequence of Clonorchis sinensis provide insights into the carcinogenic liver fluke.</title>
        <authorList>
            <person name="Wang X."/>
            <person name="Huang Y."/>
            <person name="Chen W."/>
            <person name="Liu H."/>
            <person name="Guo L."/>
            <person name="Chen Y."/>
            <person name="Luo F."/>
            <person name="Zhou W."/>
            <person name="Sun J."/>
            <person name="Mao Q."/>
            <person name="Liang P."/>
            <person name="Zhou C."/>
            <person name="Tian Y."/>
            <person name="Men J."/>
            <person name="Lv X."/>
            <person name="Huang L."/>
            <person name="Zhou J."/>
            <person name="Hu Y."/>
            <person name="Li R."/>
            <person name="Zhang F."/>
            <person name="Lei H."/>
            <person name="Li X."/>
            <person name="Hu X."/>
            <person name="Liang C."/>
            <person name="Xu J."/>
            <person name="Wu Z."/>
            <person name="Yu X."/>
        </authorList>
    </citation>
    <scope>NUCLEOTIDE SEQUENCE</scope>
    <source>
        <strain>Henan</strain>
    </source>
</reference>
<proteinExistence type="predicted"/>
<sequence length="841" mass="93759">MASAICNSKKRPKNEHLWASFVIRDMKRVIDSIGHQCEALVRQRIADASYIRLGRVYAWAREQRNTDTEDEQLVTSANQLRSRLRCRLARLVWLTRASKRRARSHPILTSMKHELLRIRTHTMGQLCSERTAAMGPTETPPLRLDKEESSEAALRRVIPSQLYGTLEQLIDKLTVLFLELPPQVPGVCISESLEDLTVRREFLKRLVTRTILGFYDHLDASVNIETHAENSAGDRNAGSDSPLVFPQEMDSAESDAEAFDEAKTGPGARSSIFCLNPALIQAALDGFDHHRYASRKRAMTTTIPVFQEEDRLASDAVADSRIPSIDTTRENDQTEEILSVLRRPTVPVVAAEASGDEATCQNHIEAGREQSRKVTPLNRSSTSPVRVSSSSNRPSGKVECSQSNAPKNKSFRSLRTRDSRTPSDNSFSEGEVLSDSEEERADSVSEVEEPVTDLGEKTNVDIEEEEAEELIRMVNEQLRDRTPASDIDLTELEIMDEWAPPTSSMVVASRTETETSQPDTSAPEVEQLSAEERAALEEVTRKIAEIVDNALNECGKGLDELVLCAEQNAPITKDSLHAESQPLVLSEDTEASIERTASVFKEHVTSVLTNLLHAIPLMADGTNGSVIKLPSVKKPDAAPPAVITGRRGSRLMVSSVSRKVRLPIASLRRRTLIAYRSRFLYSASRVKIRKPFDQWRCTESHYSVIYRIFHALLVSVRKSDKPIIESNRMRIRASMPACSVKRFGYSVSFGPNSAASCRVLRPGVSIIIFIDSIISVFNTDASLPCKHDLFESLIVKKRACEHMQFNRQAASVFAIETKRIYPCRSAGCQITDRGIPPISLE</sequence>
<feature type="region of interest" description="Disordered" evidence="1">
    <location>
        <begin position="352"/>
        <end position="455"/>
    </location>
</feature>
<reference evidence="2" key="1">
    <citation type="journal article" date="2011" name="Genome Biol.">
        <title>The draft genome of the carcinogenic human liver fluke Clonorchis sinensis.</title>
        <authorList>
            <person name="Wang X."/>
            <person name="Chen W."/>
            <person name="Huang Y."/>
            <person name="Sun J."/>
            <person name="Men J."/>
            <person name="Liu H."/>
            <person name="Luo F."/>
            <person name="Guo L."/>
            <person name="Lv X."/>
            <person name="Deng C."/>
            <person name="Zhou C."/>
            <person name="Fan Y."/>
            <person name="Li X."/>
            <person name="Huang L."/>
            <person name="Hu Y."/>
            <person name="Liang C."/>
            <person name="Hu X."/>
            <person name="Xu J."/>
            <person name="Yu X."/>
        </authorList>
    </citation>
    <scope>NUCLEOTIDE SEQUENCE [LARGE SCALE GENOMIC DNA]</scope>
    <source>
        <strain evidence="2">Henan</strain>
    </source>
</reference>
<evidence type="ECO:0000256" key="1">
    <source>
        <dbReference type="SAM" id="MobiDB-lite"/>
    </source>
</evidence>
<dbReference type="EMBL" id="DF142892">
    <property type="protein sequence ID" value="GAA28204.2"/>
    <property type="molecule type" value="Genomic_DNA"/>
</dbReference>
<dbReference type="Proteomes" id="UP000008909">
    <property type="component" value="Unassembled WGS sequence"/>
</dbReference>
<protein>
    <submittedName>
        <fullName evidence="2">Uncharacterized protein</fullName>
    </submittedName>
</protein>
<gene>
    <name evidence="2" type="ORF">CLF_101664</name>
</gene>
<organism evidence="2 3">
    <name type="scientific">Clonorchis sinensis</name>
    <name type="common">Chinese liver fluke</name>
    <dbReference type="NCBI Taxonomy" id="79923"/>
    <lineage>
        <taxon>Eukaryota</taxon>
        <taxon>Metazoa</taxon>
        <taxon>Spiralia</taxon>
        <taxon>Lophotrochozoa</taxon>
        <taxon>Platyhelminthes</taxon>
        <taxon>Trematoda</taxon>
        <taxon>Digenea</taxon>
        <taxon>Opisthorchiida</taxon>
        <taxon>Opisthorchiata</taxon>
        <taxon>Opisthorchiidae</taxon>
        <taxon>Clonorchis</taxon>
    </lineage>
</organism>
<accession>H2KPB7</accession>